<dbReference type="EMBL" id="BGZK01000751">
    <property type="protein sequence ID" value="GBP59054.1"/>
    <property type="molecule type" value="Genomic_DNA"/>
</dbReference>
<evidence type="ECO:0000313" key="1">
    <source>
        <dbReference type="EMBL" id="GBP59054.1"/>
    </source>
</evidence>
<dbReference type="Proteomes" id="UP000299102">
    <property type="component" value="Unassembled WGS sequence"/>
</dbReference>
<name>A0A4C1X9M6_EUMVA</name>
<comment type="caution">
    <text evidence="1">The sequence shown here is derived from an EMBL/GenBank/DDBJ whole genome shotgun (WGS) entry which is preliminary data.</text>
</comment>
<protein>
    <submittedName>
        <fullName evidence="1">Uncharacterized protein</fullName>
    </submittedName>
</protein>
<dbReference type="AlphaFoldDB" id="A0A4C1X9M6"/>
<organism evidence="1 2">
    <name type="scientific">Eumeta variegata</name>
    <name type="common">Bagworm moth</name>
    <name type="synonym">Eumeta japonica</name>
    <dbReference type="NCBI Taxonomy" id="151549"/>
    <lineage>
        <taxon>Eukaryota</taxon>
        <taxon>Metazoa</taxon>
        <taxon>Ecdysozoa</taxon>
        <taxon>Arthropoda</taxon>
        <taxon>Hexapoda</taxon>
        <taxon>Insecta</taxon>
        <taxon>Pterygota</taxon>
        <taxon>Neoptera</taxon>
        <taxon>Endopterygota</taxon>
        <taxon>Lepidoptera</taxon>
        <taxon>Glossata</taxon>
        <taxon>Ditrysia</taxon>
        <taxon>Tineoidea</taxon>
        <taxon>Psychidae</taxon>
        <taxon>Oiketicinae</taxon>
        <taxon>Eumeta</taxon>
    </lineage>
</organism>
<proteinExistence type="predicted"/>
<keyword evidence="2" id="KW-1185">Reference proteome</keyword>
<reference evidence="1 2" key="1">
    <citation type="journal article" date="2019" name="Commun. Biol.">
        <title>The bagworm genome reveals a unique fibroin gene that provides high tensile strength.</title>
        <authorList>
            <person name="Kono N."/>
            <person name="Nakamura H."/>
            <person name="Ohtoshi R."/>
            <person name="Tomita M."/>
            <person name="Numata K."/>
            <person name="Arakawa K."/>
        </authorList>
    </citation>
    <scope>NUCLEOTIDE SEQUENCE [LARGE SCALE GENOMIC DNA]</scope>
</reference>
<evidence type="ECO:0000313" key="2">
    <source>
        <dbReference type="Proteomes" id="UP000299102"/>
    </source>
</evidence>
<accession>A0A4C1X9M6</accession>
<gene>
    <name evidence="1" type="ORF">EVAR_39138_1</name>
</gene>
<sequence>MRWIVYLVPSVEVYSSSPLARHQSSLFSIGYPVPTQEADTRVGLNLKGPGGIMNLRALQNPSPRIDRVVSLRVSGVVGARAGRGPAGKRHLDCMTSPTLADTALMNSLRLRVHMVGGDHLLSGGSDSRLRNHLMK</sequence>